<dbReference type="PROSITE" id="PS51778">
    <property type="entry name" value="VAST"/>
    <property type="match status" value="1"/>
</dbReference>
<evidence type="ECO:0000313" key="6">
    <source>
        <dbReference type="WBParaSite" id="ACOC_0000260201-mRNA-1"/>
    </source>
</evidence>
<dbReference type="STRING" id="334426.A0A0R3PES3"/>
<reference evidence="4 5" key="2">
    <citation type="submission" date="2018-11" db="EMBL/GenBank/DDBJ databases">
        <authorList>
            <consortium name="Pathogen Informatics"/>
        </authorList>
    </citation>
    <scope>NUCLEOTIDE SEQUENCE [LARGE SCALE GENOMIC DNA]</scope>
    <source>
        <strain evidence="4 5">Costa Rica</strain>
    </source>
</reference>
<dbReference type="OMA" id="FIKSTWA"/>
<keyword evidence="5" id="KW-1185">Reference proteome</keyword>
<gene>
    <name evidence="4" type="ORF">ACOC_LOCUS2603</name>
</gene>
<dbReference type="Proteomes" id="UP000267027">
    <property type="component" value="Unassembled WGS sequence"/>
</dbReference>
<feature type="domain" description="VASt" evidence="3">
    <location>
        <begin position="21"/>
        <end position="191"/>
    </location>
</feature>
<evidence type="ECO:0000313" key="4">
    <source>
        <dbReference type="EMBL" id="VDM54188.1"/>
    </source>
</evidence>
<dbReference type="PANTHER" id="PTHR23319:SF4">
    <property type="entry name" value="GRAM DOMAIN CONTAINING 1B, ISOFORM E"/>
    <property type="match status" value="1"/>
</dbReference>
<keyword evidence="2" id="KW-0472">Membrane</keyword>
<dbReference type="PANTHER" id="PTHR23319">
    <property type="entry name" value="GRAM DOMAIN CONTAINING 1B, ISOFORM E"/>
    <property type="match status" value="1"/>
</dbReference>
<proteinExistence type="predicted"/>
<sequence>MTYRIYFVFQEDVHCPCDSHEGKLLLDNVFPLSVEEIYNLLFTDCPWFQKFNDLLKNTGYVASAWTTDKNGVRTRTCTYTMALNHAMAPKSCVVTEKQVISYFGRNGDGFIVNKESQNSGIPYANDFVIQCTYCISKVSNNEARIKVHGGIIYKKSIWNVIRYLEKGTYQGLGDHYSALERTLRIECQSRITRPGSEMIANNYDEDR</sequence>
<dbReference type="GO" id="GO:0032934">
    <property type="term" value="F:sterol binding"/>
    <property type="evidence" value="ECO:0007669"/>
    <property type="project" value="TreeGrafter"/>
</dbReference>
<accession>A0A0R3PES3</accession>
<dbReference type="EMBL" id="UYYA01000555">
    <property type="protein sequence ID" value="VDM54188.1"/>
    <property type="molecule type" value="Genomic_DNA"/>
</dbReference>
<organism evidence="6">
    <name type="scientific">Angiostrongylus costaricensis</name>
    <name type="common">Nematode worm</name>
    <dbReference type="NCBI Taxonomy" id="334426"/>
    <lineage>
        <taxon>Eukaryota</taxon>
        <taxon>Metazoa</taxon>
        <taxon>Ecdysozoa</taxon>
        <taxon>Nematoda</taxon>
        <taxon>Chromadorea</taxon>
        <taxon>Rhabditida</taxon>
        <taxon>Rhabditina</taxon>
        <taxon>Rhabditomorpha</taxon>
        <taxon>Strongyloidea</taxon>
        <taxon>Metastrongylidae</taxon>
        <taxon>Angiostrongylus</taxon>
    </lineage>
</organism>
<dbReference type="GO" id="GO:0005886">
    <property type="term" value="C:plasma membrane"/>
    <property type="evidence" value="ECO:0007669"/>
    <property type="project" value="TreeGrafter"/>
</dbReference>
<dbReference type="GO" id="GO:0005789">
    <property type="term" value="C:endoplasmic reticulum membrane"/>
    <property type="evidence" value="ECO:0007669"/>
    <property type="project" value="TreeGrafter"/>
</dbReference>
<evidence type="ECO:0000256" key="2">
    <source>
        <dbReference type="ARBA" id="ARBA00023136"/>
    </source>
</evidence>
<dbReference type="GO" id="GO:0120015">
    <property type="term" value="F:sterol transfer activity"/>
    <property type="evidence" value="ECO:0007669"/>
    <property type="project" value="TreeGrafter"/>
</dbReference>
<comment type="subcellular location">
    <subcellularLocation>
        <location evidence="1">Membrane</location>
    </subcellularLocation>
</comment>
<dbReference type="OrthoDB" id="2162691at2759"/>
<dbReference type="InterPro" id="IPR051482">
    <property type="entry name" value="Cholesterol_transport"/>
</dbReference>
<reference evidence="6" key="1">
    <citation type="submission" date="2017-02" db="UniProtKB">
        <authorList>
            <consortium name="WormBaseParasite"/>
        </authorList>
    </citation>
    <scope>IDENTIFICATION</scope>
</reference>
<name>A0A0R3PES3_ANGCS</name>
<protein>
    <submittedName>
        <fullName evidence="6">VASt domain-containing protein</fullName>
    </submittedName>
</protein>
<evidence type="ECO:0000256" key="1">
    <source>
        <dbReference type="ARBA" id="ARBA00004370"/>
    </source>
</evidence>
<dbReference type="InterPro" id="IPR031968">
    <property type="entry name" value="VASt"/>
</dbReference>
<dbReference type="WBParaSite" id="ACOC_0000260201-mRNA-1">
    <property type="protein sequence ID" value="ACOC_0000260201-mRNA-1"/>
    <property type="gene ID" value="ACOC_0000260201"/>
</dbReference>
<dbReference type="Pfam" id="PF16016">
    <property type="entry name" value="VASt"/>
    <property type="match status" value="1"/>
</dbReference>
<evidence type="ECO:0000259" key="3">
    <source>
        <dbReference type="PROSITE" id="PS51778"/>
    </source>
</evidence>
<dbReference type="GO" id="GO:0032366">
    <property type="term" value="P:intracellular sterol transport"/>
    <property type="evidence" value="ECO:0007669"/>
    <property type="project" value="TreeGrafter"/>
</dbReference>
<evidence type="ECO:0000313" key="5">
    <source>
        <dbReference type="Proteomes" id="UP000267027"/>
    </source>
</evidence>
<dbReference type="AlphaFoldDB" id="A0A0R3PES3"/>
<dbReference type="GO" id="GO:0140268">
    <property type="term" value="C:endoplasmic reticulum-plasma membrane contact site"/>
    <property type="evidence" value="ECO:0007669"/>
    <property type="project" value="TreeGrafter"/>
</dbReference>